<name>W9RSF5_9ROSA</name>
<dbReference type="Proteomes" id="UP000030645">
    <property type="component" value="Unassembled WGS sequence"/>
</dbReference>
<protein>
    <submittedName>
        <fullName evidence="1">Uncharacterized protein</fullName>
    </submittedName>
</protein>
<proteinExistence type="predicted"/>
<reference evidence="2" key="1">
    <citation type="submission" date="2013-01" db="EMBL/GenBank/DDBJ databases">
        <title>Draft Genome Sequence of a Mulberry Tree, Morus notabilis C.K. Schneid.</title>
        <authorList>
            <person name="He N."/>
            <person name="Zhao S."/>
        </authorList>
    </citation>
    <scope>NUCLEOTIDE SEQUENCE</scope>
</reference>
<gene>
    <name evidence="1" type="ORF">L484_014207</name>
</gene>
<accession>W9RSF5</accession>
<evidence type="ECO:0000313" key="2">
    <source>
        <dbReference type="Proteomes" id="UP000030645"/>
    </source>
</evidence>
<sequence length="74" mass="7673">MATCEEGGLTDLGSHRGGVRFFSFSPMVSDILGGGGVEEVAMEVGARGAIVMGWSAHATVILEGVDSMGQWPLF</sequence>
<evidence type="ECO:0000313" key="1">
    <source>
        <dbReference type="EMBL" id="EXC05939.1"/>
    </source>
</evidence>
<organism evidence="1 2">
    <name type="scientific">Morus notabilis</name>
    <dbReference type="NCBI Taxonomy" id="981085"/>
    <lineage>
        <taxon>Eukaryota</taxon>
        <taxon>Viridiplantae</taxon>
        <taxon>Streptophyta</taxon>
        <taxon>Embryophyta</taxon>
        <taxon>Tracheophyta</taxon>
        <taxon>Spermatophyta</taxon>
        <taxon>Magnoliopsida</taxon>
        <taxon>eudicotyledons</taxon>
        <taxon>Gunneridae</taxon>
        <taxon>Pentapetalae</taxon>
        <taxon>rosids</taxon>
        <taxon>fabids</taxon>
        <taxon>Rosales</taxon>
        <taxon>Moraceae</taxon>
        <taxon>Moreae</taxon>
        <taxon>Morus</taxon>
    </lineage>
</organism>
<keyword evidence="2" id="KW-1185">Reference proteome</keyword>
<dbReference type="EMBL" id="KE345548">
    <property type="protein sequence ID" value="EXC05939.1"/>
    <property type="molecule type" value="Genomic_DNA"/>
</dbReference>
<dbReference type="AlphaFoldDB" id="W9RSF5"/>